<proteinExistence type="predicted"/>
<evidence type="ECO:0000313" key="2">
    <source>
        <dbReference type="Proteomes" id="UP000182347"/>
    </source>
</evidence>
<reference evidence="2" key="1">
    <citation type="submission" date="2016-10" db="EMBL/GenBank/DDBJ databases">
        <authorList>
            <person name="Varghese N."/>
            <person name="Submissions S."/>
        </authorList>
    </citation>
    <scope>NUCLEOTIDE SEQUENCE [LARGE SCALE GENOMIC DNA]</scope>
    <source>
        <strain evidence="2">CGMCC 1.6199</strain>
    </source>
</reference>
<dbReference type="AlphaFoldDB" id="A0A1G9RRM8"/>
<keyword evidence="2" id="KW-1185">Reference proteome</keyword>
<dbReference type="PIRSF" id="PIRSF033725">
    <property type="entry name" value="UCP033725"/>
    <property type="match status" value="1"/>
</dbReference>
<evidence type="ECO:0000313" key="1">
    <source>
        <dbReference type="EMBL" id="SDM25814.1"/>
    </source>
</evidence>
<dbReference type="EMBL" id="FNHF01000002">
    <property type="protein sequence ID" value="SDM25814.1"/>
    <property type="molecule type" value="Genomic_DNA"/>
</dbReference>
<dbReference type="Proteomes" id="UP000182347">
    <property type="component" value="Unassembled WGS sequence"/>
</dbReference>
<dbReference type="RefSeq" id="WP_074598751.1">
    <property type="nucleotide sequence ID" value="NZ_FNHF01000002.1"/>
</dbReference>
<dbReference type="OrthoDB" id="2218409at2"/>
<name>A0A1G9RRM8_9BACI</name>
<gene>
    <name evidence="1" type="ORF">SAMN05216244_2101</name>
</gene>
<organism evidence="1 2">
    <name type="scientific">Sediminibacillus halophilus</name>
    <dbReference type="NCBI Taxonomy" id="482461"/>
    <lineage>
        <taxon>Bacteria</taxon>
        <taxon>Bacillati</taxon>
        <taxon>Bacillota</taxon>
        <taxon>Bacilli</taxon>
        <taxon>Bacillales</taxon>
        <taxon>Bacillaceae</taxon>
        <taxon>Sediminibacillus</taxon>
    </lineage>
</organism>
<protein>
    <submittedName>
        <fullName evidence="1">Uncharacterized protein</fullName>
    </submittedName>
</protein>
<accession>A0A1G9RRM8</accession>
<sequence length="135" mass="15725">MEKGTFAKYKNKIFRVSNINGDNIRLVSEDLADLNNGFKEKIYSGNIKDSTNLPRLYIKEVKKKEIDEIFEVDYKARHKGHIFNLSFNAAGSQFRLGTTNAELAKQNGFERTDKYYYEKIVTQDEIEVLKFTKNL</sequence>
<dbReference type="InterPro" id="IPR017020">
    <property type="entry name" value="UCP033725"/>
</dbReference>